<comment type="caution">
    <text evidence="1">The sequence shown here is derived from an EMBL/GenBank/DDBJ whole genome shotgun (WGS) entry which is preliminary data.</text>
</comment>
<dbReference type="Proteomes" id="UP001057402">
    <property type="component" value="Chromosome 12"/>
</dbReference>
<evidence type="ECO:0000313" key="2">
    <source>
        <dbReference type="Proteomes" id="UP001057402"/>
    </source>
</evidence>
<gene>
    <name evidence="1" type="ORF">MLD38_038103</name>
</gene>
<keyword evidence="2" id="KW-1185">Reference proteome</keyword>
<sequence>MSRERPRKATPPPAKEITCGSELAVLLVEALSNGRYACNEEALDDFVEDRITKIYKRLPHFLVPQQLEDDDDDMKKLYEAIGATKTRAKCCSSFSRSALK</sequence>
<reference evidence="2" key="1">
    <citation type="journal article" date="2023" name="Front. Plant Sci.">
        <title>Chromosomal-level genome assembly of Melastoma candidum provides insights into trichome evolution.</title>
        <authorList>
            <person name="Zhong Y."/>
            <person name="Wu W."/>
            <person name="Sun C."/>
            <person name="Zou P."/>
            <person name="Liu Y."/>
            <person name="Dai S."/>
            <person name="Zhou R."/>
        </authorList>
    </citation>
    <scope>NUCLEOTIDE SEQUENCE [LARGE SCALE GENOMIC DNA]</scope>
</reference>
<name>A0ACB9KZ13_9MYRT</name>
<organism evidence="1 2">
    <name type="scientific">Melastoma candidum</name>
    <dbReference type="NCBI Taxonomy" id="119954"/>
    <lineage>
        <taxon>Eukaryota</taxon>
        <taxon>Viridiplantae</taxon>
        <taxon>Streptophyta</taxon>
        <taxon>Embryophyta</taxon>
        <taxon>Tracheophyta</taxon>
        <taxon>Spermatophyta</taxon>
        <taxon>Magnoliopsida</taxon>
        <taxon>eudicotyledons</taxon>
        <taxon>Gunneridae</taxon>
        <taxon>Pentapetalae</taxon>
        <taxon>rosids</taxon>
        <taxon>malvids</taxon>
        <taxon>Myrtales</taxon>
        <taxon>Melastomataceae</taxon>
        <taxon>Melastomatoideae</taxon>
        <taxon>Melastomateae</taxon>
        <taxon>Melastoma</taxon>
    </lineage>
</organism>
<dbReference type="EMBL" id="CM042891">
    <property type="protein sequence ID" value="KAI4302347.1"/>
    <property type="molecule type" value="Genomic_DNA"/>
</dbReference>
<proteinExistence type="predicted"/>
<evidence type="ECO:0000313" key="1">
    <source>
        <dbReference type="EMBL" id="KAI4302347.1"/>
    </source>
</evidence>
<accession>A0ACB9KZ13</accession>
<protein>
    <submittedName>
        <fullName evidence="1">Uncharacterized protein</fullName>
    </submittedName>
</protein>